<proteinExistence type="predicted"/>
<dbReference type="RefSeq" id="WP_122925072.1">
    <property type="nucleotide sequence ID" value="NZ_JARMEQ010000014.1"/>
</dbReference>
<dbReference type="CDD" id="cd07377">
    <property type="entry name" value="WHTH_GntR"/>
    <property type="match status" value="1"/>
</dbReference>
<dbReference type="InterPro" id="IPR036388">
    <property type="entry name" value="WH-like_DNA-bd_sf"/>
</dbReference>
<accession>A0A3M8D7B3</accession>
<dbReference type="PANTHER" id="PTHR43537:SF24">
    <property type="entry name" value="GLUCONATE OPERON TRANSCRIPTIONAL REPRESSOR"/>
    <property type="match status" value="1"/>
</dbReference>
<dbReference type="InterPro" id="IPR011711">
    <property type="entry name" value="GntR_C"/>
</dbReference>
<dbReference type="InterPro" id="IPR000524">
    <property type="entry name" value="Tscrpt_reg_HTH_GntR"/>
</dbReference>
<dbReference type="PANTHER" id="PTHR43537">
    <property type="entry name" value="TRANSCRIPTIONAL REGULATOR, GNTR FAMILY"/>
    <property type="match status" value="1"/>
</dbReference>
<dbReference type="PROSITE" id="PS50949">
    <property type="entry name" value="HTH_GNTR"/>
    <property type="match status" value="1"/>
</dbReference>
<protein>
    <submittedName>
        <fullName evidence="5">GntR family transcriptional regulator</fullName>
    </submittedName>
</protein>
<evidence type="ECO:0000313" key="5">
    <source>
        <dbReference type="EMBL" id="RNB83145.1"/>
    </source>
</evidence>
<gene>
    <name evidence="5" type="ORF">EDM59_19090</name>
</gene>
<dbReference type="EMBL" id="RHHU01000011">
    <property type="protein sequence ID" value="RNB83145.1"/>
    <property type="molecule type" value="Genomic_DNA"/>
</dbReference>
<dbReference type="PRINTS" id="PR00035">
    <property type="entry name" value="HTHGNTR"/>
</dbReference>
<organism evidence="5 6">
    <name type="scientific">Brevibacillus nitrificans</name>
    <dbReference type="NCBI Taxonomy" id="651560"/>
    <lineage>
        <taxon>Bacteria</taxon>
        <taxon>Bacillati</taxon>
        <taxon>Bacillota</taxon>
        <taxon>Bacilli</taxon>
        <taxon>Bacillales</taxon>
        <taxon>Paenibacillaceae</taxon>
        <taxon>Brevibacillus</taxon>
    </lineage>
</organism>
<dbReference type="GO" id="GO:0003700">
    <property type="term" value="F:DNA-binding transcription factor activity"/>
    <property type="evidence" value="ECO:0007669"/>
    <property type="project" value="InterPro"/>
</dbReference>
<feature type="domain" description="HTH gntR-type" evidence="4">
    <location>
        <begin position="4"/>
        <end position="71"/>
    </location>
</feature>
<evidence type="ECO:0000256" key="3">
    <source>
        <dbReference type="ARBA" id="ARBA00023163"/>
    </source>
</evidence>
<evidence type="ECO:0000256" key="1">
    <source>
        <dbReference type="ARBA" id="ARBA00023015"/>
    </source>
</evidence>
<evidence type="ECO:0000259" key="4">
    <source>
        <dbReference type="PROSITE" id="PS50949"/>
    </source>
</evidence>
<dbReference type="InterPro" id="IPR008920">
    <property type="entry name" value="TF_FadR/GntR_C"/>
</dbReference>
<dbReference type="Gene3D" id="1.10.10.10">
    <property type="entry name" value="Winged helix-like DNA-binding domain superfamily/Winged helix DNA-binding domain"/>
    <property type="match status" value="1"/>
</dbReference>
<keyword evidence="1" id="KW-0805">Transcription regulation</keyword>
<dbReference type="Pfam" id="PF00392">
    <property type="entry name" value="GntR"/>
    <property type="match status" value="1"/>
</dbReference>
<dbReference type="Proteomes" id="UP000269573">
    <property type="component" value="Unassembled WGS sequence"/>
</dbReference>
<dbReference type="SMART" id="SM00895">
    <property type="entry name" value="FCD"/>
    <property type="match status" value="1"/>
</dbReference>
<dbReference type="Gene3D" id="1.20.120.530">
    <property type="entry name" value="GntR ligand-binding domain-like"/>
    <property type="match status" value="1"/>
</dbReference>
<dbReference type="Pfam" id="PF07729">
    <property type="entry name" value="FCD"/>
    <property type="match status" value="1"/>
</dbReference>
<dbReference type="SUPFAM" id="SSF48008">
    <property type="entry name" value="GntR ligand-binding domain-like"/>
    <property type="match status" value="1"/>
</dbReference>
<comment type="caution">
    <text evidence="5">The sequence shown here is derived from an EMBL/GenBank/DDBJ whole genome shotgun (WGS) entry which is preliminary data.</text>
</comment>
<keyword evidence="2" id="KW-0238">DNA-binding</keyword>
<reference evidence="5 6" key="1">
    <citation type="submission" date="2018-10" db="EMBL/GenBank/DDBJ databases">
        <title>Phylogenomics of Brevibacillus.</title>
        <authorList>
            <person name="Dunlap C."/>
        </authorList>
    </citation>
    <scope>NUCLEOTIDE SEQUENCE [LARGE SCALE GENOMIC DNA]</scope>
    <source>
        <strain evidence="5 6">JCM 15774</strain>
    </source>
</reference>
<keyword evidence="6" id="KW-1185">Reference proteome</keyword>
<evidence type="ECO:0000256" key="2">
    <source>
        <dbReference type="ARBA" id="ARBA00023125"/>
    </source>
</evidence>
<dbReference type="GO" id="GO:0003677">
    <property type="term" value="F:DNA binding"/>
    <property type="evidence" value="ECO:0007669"/>
    <property type="project" value="UniProtKB-KW"/>
</dbReference>
<sequence length="211" mass="24855">MKKTYLKDVAYQKLKEKILTGHYSDKNHTSENELVEEFEMSRTPIREALQRLQAEGLLKIYSNQGVFFHSPSLKETHDLFEMRMAIEMFAIRKAAQLITKQNIVELEENLALQREAIDQEDTYTYLQHDMQFHRSLVGISDNDMFVQTMINIRERMFYQAYTILKKNPARMLLSHEEHIAILNALQTGNAENVIKQMDVHFEKGRIELFTP</sequence>
<keyword evidence="3" id="KW-0804">Transcription</keyword>
<dbReference type="InterPro" id="IPR036390">
    <property type="entry name" value="WH_DNA-bd_sf"/>
</dbReference>
<dbReference type="AlphaFoldDB" id="A0A3M8D7B3"/>
<name>A0A3M8D7B3_9BACL</name>
<dbReference type="SMART" id="SM00345">
    <property type="entry name" value="HTH_GNTR"/>
    <property type="match status" value="1"/>
</dbReference>
<evidence type="ECO:0000313" key="6">
    <source>
        <dbReference type="Proteomes" id="UP000269573"/>
    </source>
</evidence>
<dbReference type="SUPFAM" id="SSF46785">
    <property type="entry name" value="Winged helix' DNA-binding domain"/>
    <property type="match status" value="1"/>
</dbReference>